<name>A0A4S8KZT9_DENBC</name>
<gene>
    <name evidence="1" type="ORF">K435DRAFT_693520</name>
</gene>
<dbReference type="AlphaFoldDB" id="A0A4S8KZT9"/>
<protein>
    <submittedName>
        <fullName evidence="1">Uncharacterized protein</fullName>
    </submittedName>
</protein>
<sequence length="312" mass="35842">LFCDLTGQSHINHFEKYSPIDDPIASNFANGSDPGPRGADTYRLYFGPDWRKAKWNREVIDNMIPFVAARQEESLIEGPCLDDDTIRVFIWDFITQAQASWKQRQPRIHESGLRHETRAEAAARAEDYRERREMDVRLTTRKREKYSARLKGVANLTKDQSISSMDRRKWEMTSHLLDALNAEAMSLDCTDSEADSETDGPLALHTTVPHYRRRVLTPLFEQLDKQIKASKKKQQRTLGRRPKNHPARVRIKTGVISSRKIPNNLPTSCYHRKCLEGLDPVSLDEVRPVNTEIPIFDQWVTAQGNSDSEVGE</sequence>
<dbReference type="EMBL" id="ML179806">
    <property type="protein sequence ID" value="THU81463.1"/>
    <property type="molecule type" value="Genomic_DNA"/>
</dbReference>
<feature type="non-terminal residue" evidence="1">
    <location>
        <position position="1"/>
    </location>
</feature>
<keyword evidence="2" id="KW-1185">Reference proteome</keyword>
<organism evidence="1 2">
    <name type="scientific">Dendrothele bispora (strain CBS 962.96)</name>
    <dbReference type="NCBI Taxonomy" id="1314807"/>
    <lineage>
        <taxon>Eukaryota</taxon>
        <taxon>Fungi</taxon>
        <taxon>Dikarya</taxon>
        <taxon>Basidiomycota</taxon>
        <taxon>Agaricomycotina</taxon>
        <taxon>Agaricomycetes</taxon>
        <taxon>Agaricomycetidae</taxon>
        <taxon>Agaricales</taxon>
        <taxon>Agaricales incertae sedis</taxon>
        <taxon>Dendrothele</taxon>
    </lineage>
</organism>
<evidence type="ECO:0000313" key="2">
    <source>
        <dbReference type="Proteomes" id="UP000297245"/>
    </source>
</evidence>
<proteinExistence type="predicted"/>
<reference evidence="1 2" key="1">
    <citation type="journal article" date="2019" name="Nat. Ecol. Evol.">
        <title>Megaphylogeny resolves global patterns of mushroom evolution.</title>
        <authorList>
            <person name="Varga T."/>
            <person name="Krizsan K."/>
            <person name="Foldi C."/>
            <person name="Dima B."/>
            <person name="Sanchez-Garcia M."/>
            <person name="Sanchez-Ramirez S."/>
            <person name="Szollosi G.J."/>
            <person name="Szarkandi J.G."/>
            <person name="Papp V."/>
            <person name="Albert L."/>
            <person name="Andreopoulos W."/>
            <person name="Angelini C."/>
            <person name="Antonin V."/>
            <person name="Barry K.W."/>
            <person name="Bougher N.L."/>
            <person name="Buchanan P."/>
            <person name="Buyck B."/>
            <person name="Bense V."/>
            <person name="Catcheside P."/>
            <person name="Chovatia M."/>
            <person name="Cooper J."/>
            <person name="Damon W."/>
            <person name="Desjardin D."/>
            <person name="Finy P."/>
            <person name="Geml J."/>
            <person name="Haridas S."/>
            <person name="Hughes K."/>
            <person name="Justo A."/>
            <person name="Karasinski D."/>
            <person name="Kautmanova I."/>
            <person name="Kiss B."/>
            <person name="Kocsube S."/>
            <person name="Kotiranta H."/>
            <person name="LaButti K.M."/>
            <person name="Lechner B.E."/>
            <person name="Liimatainen K."/>
            <person name="Lipzen A."/>
            <person name="Lukacs Z."/>
            <person name="Mihaltcheva S."/>
            <person name="Morgado L.N."/>
            <person name="Niskanen T."/>
            <person name="Noordeloos M.E."/>
            <person name="Ohm R.A."/>
            <person name="Ortiz-Santana B."/>
            <person name="Ovrebo C."/>
            <person name="Racz N."/>
            <person name="Riley R."/>
            <person name="Savchenko A."/>
            <person name="Shiryaev A."/>
            <person name="Soop K."/>
            <person name="Spirin V."/>
            <person name="Szebenyi C."/>
            <person name="Tomsovsky M."/>
            <person name="Tulloss R.E."/>
            <person name="Uehling J."/>
            <person name="Grigoriev I.V."/>
            <person name="Vagvolgyi C."/>
            <person name="Papp T."/>
            <person name="Martin F.M."/>
            <person name="Miettinen O."/>
            <person name="Hibbett D.S."/>
            <person name="Nagy L.G."/>
        </authorList>
    </citation>
    <scope>NUCLEOTIDE SEQUENCE [LARGE SCALE GENOMIC DNA]</scope>
    <source>
        <strain evidence="1 2">CBS 962.96</strain>
    </source>
</reference>
<accession>A0A4S8KZT9</accession>
<dbReference type="Proteomes" id="UP000297245">
    <property type="component" value="Unassembled WGS sequence"/>
</dbReference>
<evidence type="ECO:0000313" key="1">
    <source>
        <dbReference type="EMBL" id="THU81463.1"/>
    </source>
</evidence>
<dbReference type="OrthoDB" id="3027884at2759"/>